<sequence length="104" mass="12512">MENEGLESKLQKRNNLAENLNKLCQSMELCNESKLFMDKGRVQRSGLQPHQKYKQKNLKILLIIQKYLFQILLNNMMKKLLQNLQEIERVYLSWLVLKMKKLNF</sequence>
<protein>
    <submittedName>
        <fullName evidence="1">Uncharacterized protein</fullName>
    </submittedName>
</protein>
<organism evidence="1 2">
    <name type="scientific">Paramecium sonneborni</name>
    <dbReference type="NCBI Taxonomy" id="65129"/>
    <lineage>
        <taxon>Eukaryota</taxon>
        <taxon>Sar</taxon>
        <taxon>Alveolata</taxon>
        <taxon>Ciliophora</taxon>
        <taxon>Intramacronucleata</taxon>
        <taxon>Oligohymenophorea</taxon>
        <taxon>Peniculida</taxon>
        <taxon>Parameciidae</taxon>
        <taxon>Paramecium</taxon>
    </lineage>
</organism>
<dbReference type="Proteomes" id="UP000692954">
    <property type="component" value="Unassembled WGS sequence"/>
</dbReference>
<name>A0A8S1Q5Q2_9CILI</name>
<proteinExistence type="predicted"/>
<reference evidence="1" key="1">
    <citation type="submission" date="2021-01" db="EMBL/GenBank/DDBJ databases">
        <authorList>
            <consortium name="Genoscope - CEA"/>
            <person name="William W."/>
        </authorList>
    </citation>
    <scope>NUCLEOTIDE SEQUENCE</scope>
</reference>
<evidence type="ECO:0000313" key="1">
    <source>
        <dbReference type="EMBL" id="CAD8110892.1"/>
    </source>
</evidence>
<accession>A0A8S1Q5Q2</accession>
<dbReference type="AlphaFoldDB" id="A0A8S1Q5Q2"/>
<gene>
    <name evidence="1" type="ORF">PSON_ATCC_30995.1.T0970006</name>
</gene>
<dbReference type="EMBL" id="CAJJDN010000097">
    <property type="protein sequence ID" value="CAD8110892.1"/>
    <property type="molecule type" value="Genomic_DNA"/>
</dbReference>
<comment type="caution">
    <text evidence="1">The sequence shown here is derived from an EMBL/GenBank/DDBJ whole genome shotgun (WGS) entry which is preliminary data.</text>
</comment>
<evidence type="ECO:0000313" key="2">
    <source>
        <dbReference type="Proteomes" id="UP000692954"/>
    </source>
</evidence>
<keyword evidence="2" id="KW-1185">Reference proteome</keyword>